<name>M3UN26_GORML</name>
<evidence type="ECO:0000313" key="1">
    <source>
        <dbReference type="EMBL" id="GAC81415.1"/>
    </source>
</evidence>
<sequence>MPRRDGGTSRRRFAARYADAWDFLTRTPTLETPTNYPLRGDLARVTRNGQTHNRWQHKPTSKGDARIWFYVQDRTVFLEQVHTNHPNETK</sequence>
<dbReference type="RefSeq" id="WP_008381148.1">
    <property type="nucleotide sequence ID" value="NZ_BAOP01000034.1"/>
</dbReference>
<accession>M3UN26</accession>
<dbReference type="Proteomes" id="UP000035009">
    <property type="component" value="Unassembled WGS sequence"/>
</dbReference>
<comment type="caution">
    <text evidence="1">The sequence shown here is derived from an EMBL/GenBank/DDBJ whole genome shotgun (WGS) entry which is preliminary data.</text>
</comment>
<keyword evidence="2" id="KW-1185">Reference proteome</keyword>
<dbReference type="eggNOG" id="ENOG5032VK7">
    <property type="taxonomic scope" value="Bacteria"/>
</dbReference>
<gene>
    <name evidence="1" type="ORF">GM1_034_00020</name>
</gene>
<dbReference type="EMBL" id="BAOP01000034">
    <property type="protein sequence ID" value="GAC81415.1"/>
    <property type="molecule type" value="Genomic_DNA"/>
</dbReference>
<organism evidence="1 2">
    <name type="scientific">Gordonia malaquae NBRC 108250</name>
    <dbReference type="NCBI Taxonomy" id="1223542"/>
    <lineage>
        <taxon>Bacteria</taxon>
        <taxon>Bacillati</taxon>
        <taxon>Actinomycetota</taxon>
        <taxon>Actinomycetes</taxon>
        <taxon>Mycobacteriales</taxon>
        <taxon>Gordoniaceae</taxon>
        <taxon>Gordonia</taxon>
    </lineage>
</organism>
<dbReference type="STRING" id="410332.SAMN04488550_0945"/>
<proteinExistence type="predicted"/>
<protein>
    <submittedName>
        <fullName evidence="1">Uncharacterized protein</fullName>
    </submittedName>
</protein>
<evidence type="ECO:0000313" key="2">
    <source>
        <dbReference type="Proteomes" id="UP000035009"/>
    </source>
</evidence>
<dbReference type="AlphaFoldDB" id="M3UN26"/>
<reference evidence="1 2" key="1">
    <citation type="submission" date="2013-02" db="EMBL/GenBank/DDBJ databases">
        <title>Whole genome shotgun sequence of Gordonia malaquae NBRC 108250.</title>
        <authorList>
            <person name="Yoshida I."/>
            <person name="Hosoyama A."/>
            <person name="Tsuchikane K."/>
            <person name="Ando Y."/>
            <person name="Baba S."/>
            <person name="Ohji S."/>
            <person name="Hamada M."/>
            <person name="Tamura T."/>
            <person name="Yamazoe A."/>
            <person name="Yamazaki S."/>
            <person name="Fujita N."/>
        </authorList>
    </citation>
    <scope>NUCLEOTIDE SEQUENCE [LARGE SCALE GENOMIC DNA]</scope>
    <source>
        <strain evidence="1 2">NBRC 108250</strain>
    </source>
</reference>